<feature type="domain" description="CBS" evidence="7">
    <location>
        <begin position="309"/>
        <end position="362"/>
    </location>
</feature>
<comment type="caution">
    <text evidence="8">The sequence shown here is derived from an EMBL/GenBank/DDBJ whole genome shotgun (WGS) entry which is preliminary data.</text>
</comment>
<dbReference type="AlphaFoldDB" id="K9HSM7"/>
<keyword evidence="9" id="KW-1185">Reference proteome</keyword>
<dbReference type="PANTHER" id="PTHR43117">
    <property type="entry name" value="OSMOPROTECTANT IMPORT ATP-BINDING PROTEIN OSMV"/>
    <property type="match status" value="1"/>
</dbReference>
<keyword evidence="5" id="KW-0129">CBS domain</keyword>
<dbReference type="Pfam" id="PF00571">
    <property type="entry name" value="CBS"/>
    <property type="match status" value="1"/>
</dbReference>
<dbReference type="PROSITE" id="PS50893">
    <property type="entry name" value="ABC_TRANSPORTER_2"/>
    <property type="match status" value="1"/>
</dbReference>
<dbReference type="InterPro" id="IPR000644">
    <property type="entry name" value="CBS_dom"/>
</dbReference>
<dbReference type="CDD" id="cd02205">
    <property type="entry name" value="CBS_pair_SF"/>
    <property type="match status" value="1"/>
</dbReference>
<dbReference type="RefSeq" id="WP_009539817.1">
    <property type="nucleotide sequence ID" value="NZ_ANHY01000006.1"/>
</dbReference>
<dbReference type="InterPro" id="IPR046342">
    <property type="entry name" value="CBS_dom_sf"/>
</dbReference>
<dbReference type="PROSITE" id="PS00211">
    <property type="entry name" value="ABC_TRANSPORTER_1"/>
    <property type="match status" value="1"/>
</dbReference>
<proteinExistence type="inferred from homology"/>
<dbReference type="SUPFAM" id="SSF52540">
    <property type="entry name" value="P-loop containing nucleoside triphosphate hydrolases"/>
    <property type="match status" value="1"/>
</dbReference>
<accession>K9HSM7</accession>
<dbReference type="EMBL" id="ANHY01000006">
    <property type="protein sequence ID" value="EKV31336.1"/>
    <property type="molecule type" value="Genomic_DNA"/>
</dbReference>
<protein>
    <submittedName>
        <fullName evidence="8">L-proline glycine betaine ABC transport system permease protein ProV</fullName>
    </submittedName>
</protein>
<dbReference type="OrthoDB" id="9802264at2"/>
<evidence type="ECO:0000256" key="1">
    <source>
        <dbReference type="ARBA" id="ARBA00005417"/>
    </source>
</evidence>
<dbReference type="FunFam" id="3.40.50.300:FF:000425">
    <property type="entry name" value="Probable ABC transporter, ATP-binding subunit"/>
    <property type="match status" value="1"/>
</dbReference>
<dbReference type="Gene3D" id="3.10.580.10">
    <property type="entry name" value="CBS-domain"/>
    <property type="match status" value="1"/>
</dbReference>
<evidence type="ECO:0000256" key="3">
    <source>
        <dbReference type="ARBA" id="ARBA00022741"/>
    </source>
</evidence>
<reference evidence="8 9" key="1">
    <citation type="journal article" date="2013" name="Genome Announc.">
        <title>Draft Genome Sequence of an Alphaproteobacterium, Caenispirillum salinarum AK4(T), Isolated from a Solar Saltern.</title>
        <authorList>
            <person name="Khatri I."/>
            <person name="Singh A."/>
            <person name="Korpole S."/>
            <person name="Pinnaka A.K."/>
            <person name="Subramanian S."/>
        </authorList>
    </citation>
    <scope>NUCLEOTIDE SEQUENCE [LARGE SCALE GENOMIC DNA]</scope>
    <source>
        <strain evidence="8 9">AK4</strain>
    </source>
</reference>
<evidence type="ECO:0000259" key="6">
    <source>
        <dbReference type="PROSITE" id="PS50893"/>
    </source>
</evidence>
<dbReference type="InterPro" id="IPR003593">
    <property type="entry name" value="AAA+_ATPase"/>
</dbReference>
<dbReference type="GO" id="GO:0005524">
    <property type="term" value="F:ATP binding"/>
    <property type="evidence" value="ECO:0007669"/>
    <property type="project" value="UniProtKB-KW"/>
</dbReference>
<evidence type="ECO:0000256" key="4">
    <source>
        <dbReference type="ARBA" id="ARBA00022840"/>
    </source>
</evidence>
<keyword evidence="3" id="KW-0547">Nucleotide-binding</keyword>
<dbReference type="Proteomes" id="UP000009881">
    <property type="component" value="Unassembled WGS sequence"/>
</dbReference>
<dbReference type="SUPFAM" id="SSF54631">
    <property type="entry name" value="CBS-domain pair"/>
    <property type="match status" value="1"/>
</dbReference>
<feature type="domain" description="ABC transporter" evidence="6">
    <location>
        <begin position="2"/>
        <end position="235"/>
    </location>
</feature>
<dbReference type="InterPro" id="IPR003439">
    <property type="entry name" value="ABC_transporter-like_ATP-bd"/>
</dbReference>
<dbReference type="PATRIC" id="fig|1238182.3.peg.1372"/>
<dbReference type="PANTHER" id="PTHR43117:SF5">
    <property type="entry name" value="GLYCINE BETAINE UPTAKE SYSTEM ATP-BINDING PROTEIN YEHX"/>
    <property type="match status" value="1"/>
</dbReference>
<evidence type="ECO:0000313" key="8">
    <source>
        <dbReference type="EMBL" id="EKV31336.1"/>
    </source>
</evidence>
<comment type="similarity">
    <text evidence="1">Belongs to the ABC transporter superfamily.</text>
</comment>
<organism evidence="8 9">
    <name type="scientific">Caenispirillum salinarum AK4</name>
    <dbReference type="NCBI Taxonomy" id="1238182"/>
    <lineage>
        <taxon>Bacteria</taxon>
        <taxon>Pseudomonadati</taxon>
        <taxon>Pseudomonadota</taxon>
        <taxon>Alphaproteobacteria</taxon>
        <taxon>Rhodospirillales</taxon>
        <taxon>Novispirillaceae</taxon>
        <taxon>Caenispirillum</taxon>
    </lineage>
</organism>
<dbReference type="Gene3D" id="3.40.50.300">
    <property type="entry name" value="P-loop containing nucleotide triphosphate hydrolases"/>
    <property type="match status" value="1"/>
</dbReference>
<evidence type="ECO:0000259" key="7">
    <source>
        <dbReference type="PROSITE" id="PS51371"/>
    </source>
</evidence>
<dbReference type="STRING" id="1238182.C882_3709"/>
<dbReference type="InterPro" id="IPR017871">
    <property type="entry name" value="ABC_transporter-like_CS"/>
</dbReference>
<evidence type="ECO:0000256" key="5">
    <source>
        <dbReference type="PROSITE-ProRule" id="PRU00703"/>
    </source>
</evidence>
<dbReference type="eggNOG" id="COG1125">
    <property type="taxonomic scope" value="Bacteria"/>
</dbReference>
<evidence type="ECO:0000313" key="9">
    <source>
        <dbReference type="Proteomes" id="UP000009881"/>
    </source>
</evidence>
<dbReference type="GO" id="GO:0016887">
    <property type="term" value="F:ATP hydrolysis activity"/>
    <property type="evidence" value="ECO:0007669"/>
    <property type="project" value="InterPro"/>
</dbReference>
<dbReference type="PROSITE" id="PS51371">
    <property type="entry name" value="CBS"/>
    <property type="match status" value="1"/>
</dbReference>
<keyword evidence="2" id="KW-0813">Transport</keyword>
<dbReference type="InterPro" id="IPR027417">
    <property type="entry name" value="P-loop_NTPase"/>
</dbReference>
<dbReference type="Pfam" id="PF00005">
    <property type="entry name" value="ABC_tran"/>
    <property type="match status" value="1"/>
</dbReference>
<evidence type="ECO:0000256" key="2">
    <source>
        <dbReference type="ARBA" id="ARBA00022448"/>
    </source>
</evidence>
<dbReference type="SMART" id="SM00382">
    <property type="entry name" value="AAA"/>
    <property type="match status" value="1"/>
</dbReference>
<name>K9HSM7_9PROT</name>
<keyword evidence="4" id="KW-0067">ATP-binding</keyword>
<dbReference type="GO" id="GO:0015697">
    <property type="term" value="P:quaternary ammonium group transport"/>
    <property type="evidence" value="ECO:0007669"/>
    <property type="project" value="UniProtKB-ARBA"/>
</dbReference>
<sequence>MIELQGLTKTYGGKDVVSDVSMTVDSGEFCVLIGPSGCGKSTTLKMINRLIPLSAGRVILNGEDVTTLPEEQLRRRMGYAIQSIGLFPHWTVAQNIAVVPRLLGWPKSRIDDRVEELMHLFHLDPDFRAKHPHQLSGGQAQRVGVARALAADPEVLLMDEPFGALDPITREALQAEMQRVHQETGKTVVFVTHDMDEALKLASRFAILNQGRLVQYDRPIELMFEPADDFVQDFLGKSDLGLKLLSRRWVHQYTADAPYAGVRASQGEIIETMRSYGHVWLVDDQGRPEGLFGARLGVAREAQQGLGRLTQVETDWTATPDMTMKEALSRMVWRRVTALPVVDDAGHLAGEVTMDGIMGRQP</sequence>
<gene>
    <name evidence="8" type="ORF">C882_3709</name>
</gene>